<feature type="compositionally biased region" description="Basic residues" evidence="1">
    <location>
        <begin position="52"/>
        <end position="63"/>
    </location>
</feature>
<evidence type="ECO:0000313" key="3">
    <source>
        <dbReference type="Proteomes" id="UP000071778"/>
    </source>
</evidence>
<gene>
    <name evidence="2" type="ORF">CAter282_1063</name>
</gene>
<dbReference type="AlphaFoldDB" id="A0A127QFM5"/>
<feature type="region of interest" description="Disordered" evidence="1">
    <location>
        <begin position="30"/>
        <end position="63"/>
    </location>
</feature>
<organism evidence="2 3">
    <name type="scientific">Collimonas arenae</name>
    <dbReference type="NCBI Taxonomy" id="279058"/>
    <lineage>
        <taxon>Bacteria</taxon>
        <taxon>Pseudomonadati</taxon>
        <taxon>Pseudomonadota</taxon>
        <taxon>Betaproteobacteria</taxon>
        <taxon>Burkholderiales</taxon>
        <taxon>Oxalobacteraceae</taxon>
        <taxon>Collimonas</taxon>
    </lineage>
</organism>
<dbReference type="Proteomes" id="UP000071778">
    <property type="component" value="Chromosome"/>
</dbReference>
<protein>
    <submittedName>
        <fullName evidence="2">Uncharacterized protein</fullName>
    </submittedName>
</protein>
<evidence type="ECO:0000256" key="1">
    <source>
        <dbReference type="SAM" id="MobiDB-lite"/>
    </source>
</evidence>
<keyword evidence="3" id="KW-1185">Reference proteome</keyword>
<dbReference type="EMBL" id="CP013235">
    <property type="protein sequence ID" value="AMP08858.1"/>
    <property type="molecule type" value="Genomic_DNA"/>
</dbReference>
<proteinExistence type="predicted"/>
<dbReference type="PATRIC" id="fig|279058.18.peg.1052"/>
<sequence length="63" mass="6936">MQKENDYQVSRLWTKRAFTRHRRIIDAGIGHKKAALSSKNRGEPVPGSTGGRSKKAHHLAAAG</sequence>
<reference evidence="2 3" key="1">
    <citation type="submission" date="2015-11" db="EMBL/GenBank/DDBJ databases">
        <title>Exploring the genomic traits of fungus-feeding bacterial genus Collimonas.</title>
        <authorList>
            <person name="Song C."/>
            <person name="Schmidt R."/>
            <person name="de Jager V."/>
            <person name="Krzyzanowska D."/>
            <person name="Jongedijk E."/>
            <person name="Cankar K."/>
            <person name="Beekwilder J."/>
            <person name="van Veen A."/>
            <person name="de Boer W."/>
            <person name="van Veen J.A."/>
            <person name="Garbeva P."/>
        </authorList>
    </citation>
    <scope>NUCLEOTIDE SEQUENCE [LARGE SCALE GENOMIC DNA]</scope>
    <source>
        <strain evidence="2 3">Ter282</strain>
    </source>
</reference>
<evidence type="ECO:0000313" key="2">
    <source>
        <dbReference type="EMBL" id="AMP08858.1"/>
    </source>
</evidence>
<name>A0A127QFM5_9BURK</name>
<accession>A0A127QFM5</accession>